<reference evidence="1 2" key="1">
    <citation type="journal article" date="2017" name="Nat. Commun.">
        <title>Genome assembly with in vitro proximity ligation data and whole-genome triplication in lettuce.</title>
        <authorList>
            <person name="Reyes-Chin-Wo S."/>
            <person name="Wang Z."/>
            <person name="Yang X."/>
            <person name="Kozik A."/>
            <person name="Arikit S."/>
            <person name="Song C."/>
            <person name="Xia L."/>
            <person name="Froenicke L."/>
            <person name="Lavelle D.O."/>
            <person name="Truco M.J."/>
            <person name="Xia R."/>
            <person name="Zhu S."/>
            <person name="Xu C."/>
            <person name="Xu H."/>
            <person name="Xu X."/>
            <person name="Cox K."/>
            <person name="Korf I."/>
            <person name="Meyers B.C."/>
            <person name="Michelmore R.W."/>
        </authorList>
    </citation>
    <scope>NUCLEOTIDE SEQUENCE [LARGE SCALE GENOMIC DNA]</scope>
    <source>
        <strain evidence="2">cv. Salinas</strain>
        <tissue evidence="1">Seedlings</tissue>
    </source>
</reference>
<dbReference type="AlphaFoldDB" id="A0A9R1XBD3"/>
<organism evidence="1 2">
    <name type="scientific">Lactuca sativa</name>
    <name type="common">Garden lettuce</name>
    <dbReference type="NCBI Taxonomy" id="4236"/>
    <lineage>
        <taxon>Eukaryota</taxon>
        <taxon>Viridiplantae</taxon>
        <taxon>Streptophyta</taxon>
        <taxon>Embryophyta</taxon>
        <taxon>Tracheophyta</taxon>
        <taxon>Spermatophyta</taxon>
        <taxon>Magnoliopsida</taxon>
        <taxon>eudicotyledons</taxon>
        <taxon>Gunneridae</taxon>
        <taxon>Pentapetalae</taxon>
        <taxon>asterids</taxon>
        <taxon>campanulids</taxon>
        <taxon>Asterales</taxon>
        <taxon>Asteraceae</taxon>
        <taxon>Cichorioideae</taxon>
        <taxon>Cichorieae</taxon>
        <taxon>Lactucinae</taxon>
        <taxon>Lactuca</taxon>
    </lineage>
</organism>
<evidence type="ECO:0000313" key="2">
    <source>
        <dbReference type="Proteomes" id="UP000235145"/>
    </source>
</evidence>
<protein>
    <submittedName>
        <fullName evidence="1">Uncharacterized protein</fullName>
    </submittedName>
</protein>
<evidence type="ECO:0000313" key="1">
    <source>
        <dbReference type="EMBL" id="KAJ0208015.1"/>
    </source>
</evidence>
<gene>
    <name evidence="1" type="ORF">LSAT_V11C500248720</name>
</gene>
<accession>A0A9R1XBD3</accession>
<sequence>MQENRRVVHQTRRVELRVPDFSPFESLGVESVSGKWTWNRLDELFIQLGDSWTRHPGSYRISNRQFPSSISSANLRLRSRLRFDAEGKALVSSGLRSDAVSGLGPMQRARPWYKQVGFYYEELILSLPIIRRHHLAYTDVEKTSEHFLVFTW</sequence>
<dbReference type="EMBL" id="NBSK02000005">
    <property type="protein sequence ID" value="KAJ0208015.1"/>
    <property type="molecule type" value="Genomic_DNA"/>
</dbReference>
<name>A0A9R1XBD3_LACSA</name>
<proteinExistence type="predicted"/>
<comment type="caution">
    <text evidence="1">The sequence shown here is derived from an EMBL/GenBank/DDBJ whole genome shotgun (WGS) entry which is preliminary data.</text>
</comment>
<keyword evidence="2" id="KW-1185">Reference proteome</keyword>
<dbReference type="Proteomes" id="UP000235145">
    <property type="component" value="Unassembled WGS sequence"/>
</dbReference>